<dbReference type="PIRSF" id="PIRSF008502">
    <property type="entry name" value="UCP008502"/>
    <property type="match status" value="1"/>
</dbReference>
<evidence type="ECO:0000313" key="1">
    <source>
        <dbReference type="EMBL" id="RAJ79997.1"/>
    </source>
</evidence>
<accession>A0A327VVI0</accession>
<gene>
    <name evidence="1" type="ORF">CLV59_105103</name>
</gene>
<evidence type="ECO:0000313" key="2">
    <source>
        <dbReference type="Proteomes" id="UP000249819"/>
    </source>
</evidence>
<dbReference type="PANTHER" id="PTHR36439:SF1">
    <property type="entry name" value="DUF1697 DOMAIN-CONTAINING PROTEIN"/>
    <property type="match status" value="1"/>
</dbReference>
<dbReference type="AlphaFoldDB" id="A0A327VVI0"/>
<protein>
    <submittedName>
        <fullName evidence="1">Uncharacterized protein (DUF1697 family)</fullName>
    </submittedName>
</protein>
<dbReference type="PANTHER" id="PTHR36439">
    <property type="entry name" value="BLL4334 PROTEIN"/>
    <property type="match status" value="1"/>
</dbReference>
<name>A0A327VVI0_9BACT</name>
<dbReference type="OrthoDB" id="9806494at2"/>
<dbReference type="InterPro" id="IPR012545">
    <property type="entry name" value="DUF1697"/>
</dbReference>
<proteinExistence type="predicted"/>
<sequence>METYVALLRGINVSGKNIIKMEDLRPMFERMQFSNVATFIQSGNVIFSTKATPESTLLKKIEKALEQELGYSVPVMLRTHASLATVVSQHPFGHVATAETRKLYVTFLHETPSAALQETMLQLASAQEKIHFIDRELYIAVEKDMSKPVFTNVLIEKKLKMSATTRNWATVNKLVTLSAR</sequence>
<keyword evidence="2" id="KW-1185">Reference proteome</keyword>
<dbReference type="SUPFAM" id="SSF160379">
    <property type="entry name" value="SP0830-like"/>
    <property type="match status" value="1"/>
</dbReference>
<dbReference type="RefSeq" id="WP_111593028.1">
    <property type="nucleotide sequence ID" value="NZ_QLMA01000005.1"/>
</dbReference>
<reference evidence="1 2" key="1">
    <citation type="submission" date="2018-06" db="EMBL/GenBank/DDBJ databases">
        <title>Genomic Encyclopedia of Archaeal and Bacterial Type Strains, Phase II (KMG-II): from individual species to whole genera.</title>
        <authorList>
            <person name="Goeker M."/>
        </authorList>
    </citation>
    <scope>NUCLEOTIDE SEQUENCE [LARGE SCALE GENOMIC DNA]</scope>
    <source>
        <strain evidence="1 2">DSM 29821</strain>
    </source>
</reference>
<dbReference type="Gene3D" id="3.30.70.1280">
    <property type="entry name" value="SP0830-like domains"/>
    <property type="match status" value="1"/>
</dbReference>
<dbReference type="Pfam" id="PF08002">
    <property type="entry name" value="DUF1697"/>
    <property type="match status" value="1"/>
</dbReference>
<dbReference type="Gene3D" id="3.30.70.1260">
    <property type="entry name" value="bacterial protein sp0830 like"/>
    <property type="match status" value="1"/>
</dbReference>
<dbReference type="EMBL" id="QLMA01000005">
    <property type="protein sequence ID" value="RAJ79997.1"/>
    <property type="molecule type" value="Genomic_DNA"/>
</dbReference>
<dbReference type="Proteomes" id="UP000249819">
    <property type="component" value="Unassembled WGS sequence"/>
</dbReference>
<comment type="caution">
    <text evidence="1">The sequence shown here is derived from an EMBL/GenBank/DDBJ whole genome shotgun (WGS) entry which is preliminary data.</text>
</comment>
<organism evidence="1 2">
    <name type="scientific">Chitinophaga dinghuensis</name>
    <dbReference type="NCBI Taxonomy" id="1539050"/>
    <lineage>
        <taxon>Bacteria</taxon>
        <taxon>Pseudomonadati</taxon>
        <taxon>Bacteroidota</taxon>
        <taxon>Chitinophagia</taxon>
        <taxon>Chitinophagales</taxon>
        <taxon>Chitinophagaceae</taxon>
        <taxon>Chitinophaga</taxon>
    </lineage>
</organism>